<evidence type="ECO:0000313" key="3">
    <source>
        <dbReference type="WBParaSite" id="PTRK_0000991800.1"/>
    </source>
</evidence>
<keyword evidence="2" id="KW-1185">Reference proteome</keyword>
<dbReference type="Proteomes" id="UP000038045">
    <property type="component" value="Unplaced"/>
</dbReference>
<keyword evidence="1" id="KW-0812">Transmembrane</keyword>
<dbReference type="WBParaSite" id="PTRK_0000991800.1">
    <property type="protein sequence ID" value="PTRK_0000991800.1"/>
    <property type="gene ID" value="PTRK_0000991800"/>
</dbReference>
<feature type="transmembrane region" description="Helical" evidence="1">
    <location>
        <begin position="26"/>
        <end position="47"/>
    </location>
</feature>
<sequence>MCGSSMFDILESEEVDEDEILGGRQLAFVLLFGILLFFMLTIFYEVAMPVINNPNYPFYNHVPDYTYIR</sequence>
<evidence type="ECO:0000256" key="1">
    <source>
        <dbReference type="SAM" id="Phobius"/>
    </source>
</evidence>
<dbReference type="AlphaFoldDB" id="A0A0N4ZN02"/>
<organism evidence="2 3">
    <name type="scientific">Parastrongyloides trichosuri</name>
    <name type="common">Possum-specific nematode worm</name>
    <dbReference type="NCBI Taxonomy" id="131310"/>
    <lineage>
        <taxon>Eukaryota</taxon>
        <taxon>Metazoa</taxon>
        <taxon>Ecdysozoa</taxon>
        <taxon>Nematoda</taxon>
        <taxon>Chromadorea</taxon>
        <taxon>Rhabditida</taxon>
        <taxon>Tylenchina</taxon>
        <taxon>Panagrolaimomorpha</taxon>
        <taxon>Strongyloidoidea</taxon>
        <taxon>Strongyloididae</taxon>
        <taxon>Parastrongyloides</taxon>
    </lineage>
</organism>
<name>A0A0N4ZN02_PARTI</name>
<keyword evidence="1" id="KW-0472">Membrane</keyword>
<accession>A0A0N4ZN02</accession>
<keyword evidence="1" id="KW-1133">Transmembrane helix</keyword>
<reference evidence="3" key="1">
    <citation type="submission" date="2017-02" db="UniProtKB">
        <authorList>
            <consortium name="WormBaseParasite"/>
        </authorList>
    </citation>
    <scope>IDENTIFICATION</scope>
</reference>
<proteinExistence type="predicted"/>
<evidence type="ECO:0000313" key="2">
    <source>
        <dbReference type="Proteomes" id="UP000038045"/>
    </source>
</evidence>
<protein>
    <submittedName>
        <fullName evidence="3">FXYD domain-containing ion transport regulator</fullName>
    </submittedName>
</protein>